<keyword evidence="2" id="KW-1185">Reference proteome</keyword>
<organism evidence="1 2">
    <name type="scientific">Ruminococcus albus 8</name>
    <dbReference type="NCBI Taxonomy" id="246199"/>
    <lineage>
        <taxon>Bacteria</taxon>
        <taxon>Bacillati</taxon>
        <taxon>Bacillota</taxon>
        <taxon>Clostridia</taxon>
        <taxon>Eubacteriales</taxon>
        <taxon>Oscillospiraceae</taxon>
        <taxon>Ruminococcus</taxon>
    </lineage>
</organism>
<proteinExistence type="predicted"/>
<evidence type="ECO:0000313" key="2">
    <source>
        <dbReference type="Proteomes" id="UP000004259"/>
    </source>
</evidence>
<evidence type="ECO:0000313" key="1">
    <source>
        <dbReference type="EMBL" id="EGC04515.1"/>
    </source>
</evidence>
<sequence>MVGAAVSVSGRAYPDNGTHTMAVGGERAGFNSIVSAGG</sequence>
<accession>E9S7S5</accession>
<gene>
    <name evidence="1" type="ORF">CUS_7300</name>
</gene>
<comment type="caution">
    <text evidence="1">The sequence shown here is derived from an EMBL/GenBank/DDBJ whole genome shotgun (WGS) entry which is preliminary data.</text>
</comment>
<dbReference type="STRING" id="246199.CUS_7300"/>
<name>E9S7S5_RUMAL</name>
<dbReference type="EMBL" id="ADKM02000018">
    <property type="protein sequence ID" value="EGC04515.1"/>
    <property type="molecule type" value="Genomic_DNA"/>
</dbReference>
<dbReference type="AlphaFoldDB" id="E9S7S5"/>
<reference evidence="1 2" key="1">
    <citation type="submission" date="2011-02" db="EMBL/GenBank/DDBJ databases">
        <authorList>
            <person name="Nelson K.E."/>
            <person name="Sutton G."/>
            <person name="Torralba M."/>
            <person name="Durkin S."/>
            <person name="Harkins D."/>
            <person name="Montgomery R."/>
            <person name="Ziemer C."/>
            <person name="Klaassens E."/>
            <person name="Ocuiv P."/>
            <person name="Morrison M."/>
        </authorList>
    </citation>
    <scope>NUCLEOTIDE SEQUENCE [LARGE SCALE GENOMIC DNA]</scope>
    <source>
        <strain evidence="1 2">8</strain>
    </source>
</reference>
<dbReference type="Proteomes" id="UP000004259">
    <property type="component" value="Unassembled WGS sequence"/>
</dbReference>
<protein>
    <submittedName>
        <fullName evidence="1">Uncharacterized protein</fullName>
    </submittedName>
</protein>